<dbReference type="GO" id="GO:0034707">
    <property type="term" value="C:chloride channel complex"/>
    <property type="evidence" value="ECO:0007669"/>
    <property type="project" value="UniProtKB-KW"/>
</dbReference>
<dbReference type="Proteomes" id="UP001152747">
    <property type="component" value="Unassembled WGS sequence"/>
</dbReference>
<evidence type="ECO:0000256" key="6">
    <source>
        <dbReference type="RuleBase" id="RU363126"/>
    </source>
</evidence>
<evidence type="ECO:0000313" key="8">
    <source>
        <dbReference type="Proteomes" id="UP001152747"/>
    </source>
</evidence>
<proteinExistence type="inferred from homology"/>
<dbReference type="Pfam" id="PF01062">
    <property type="entry name" value="Bestrophin"/>
    <property type="match status" value="1"/>
</dbReference>
<dbReference type="InterPro" id="IPR000615">
    <property type="entry name" value="Bestrophin"/>
</dbReference>
<evidence type="ECO:0000256" key="4">
    <source>
        <dbReference type="ARBA" id="ARBA00023136"/>
    </source>
</evidence>
<comment type="subcellular location">
    <subcellularLocation>
        <location evidence="6">Cell membrane</location>
        <topology evidence="6">Multi-pass membrane protein</topology>
    </subcellularLocation>
    <subcellularLocation>
        <location evidence="1">Membrane</location>
        <topology evidence="1">Multi-pass membrane protein</topology>
    </subcellularLocation>
</comment>
<dbReference type="PANTHER" id="PTHR10736">
    <property type="entry name" value="BESTROPHIN"/>
    <property type="match status" value="1"/>
</dbReference>
<feature type="transmembrane region" description="Helical" evidence="6">
    <location>
        <begin position="155"/>
        <end position="172"/>
    </location>
</feature>
<keyword evidence="6" id="KW-0813">Transport</keyword>
<evidence type="ECO:0000256" key="2">
    <source>
        <dbReference type="ARBA" id="ARBA00022692"/>
    </source>
</evidence>
<keyword evidence="6" id="KW-0869">Chloride channel</keyword>
<keyword evidence="6" id="KW-1003">Cell membrane</keyword>
<evidence type="ECO:0000256" key="1">
    <source>
        <dbReference type="ARBA" id="ARBA00004141"/>
    </source>
</evidence>
<sequence>MGRTMICDLAGLGIYCVVSQCLVFRDIHVGVRRRFPTLESIAHAGILLPHELEKFTEIKSRYQKYWVSFNWALELLNVAKTEKMIDGDNARNAVAQEISKFRLALTTVSMYDWVPIPLMYPQLVNMAVYTYFFLCIFTRQFFISTDAHNKTEVDLVVPFMTIIEFIFYMGWLKVAMELLNPFGEDADDFDCNLLIDRNLAIGLTSVDEAYDTLPEVKPDVFAGRTVKPLDSEDTRSLKYHLGSVAMMEEISFLKKEEKKMIDAGKKPNKFKLWMKSVKRKRFETSATMCNSVSYPDI</sequence>
<dbReference type="AlphaFoldDB" id="A0A9P1IK95"/>
<dbReference type="PANTHER" id="PTHR10736:SF8">
    <property type="entry name" value="BESTROPHIN HOMOLOG 5"/>
    <property type="match status" value="1"/>
</dbReference>
<comment type="caution">
    <text evidence="7">The sequence shown here is derived from an EMBL/GenBank/DDBJ whole genome shotgun (WGS) entry which is preliminary data.</text>
</comment>
<dbReference type="EMBL" id="CANHGI010000003">
    <property type="protein sequence ID" value="CAI5445641.1"/>
    <property type="molecule type" value="Genomic_DNA"/>
</dbReference>
<organism evidence="7 8">
    <name type="scientific">Caenorhabditis angaria</name>
    <dbReference type="NCBI Taxonomy" id="860376"/>
    <lineage>
        <taxon>Eukaryota</taxon>
        <taxon>Metazoa</taxon>
        <taxon>Ecdysozoa</taxon>
        <taxon>Nematoda</taxon>
        <taxon>Chromadorea</taxon>
        <taxon>Rhabditida</taxon>
        <taxon>Rhabditina</taxon>
        <taxon>Rhabditomorpha</taxon>
        <taxon>Rhabditoidea</taxon>
        <taxon>Rhabditidae</taxon>
        <taxon>Peloderinae</taxon>
        <taxon>Caenorhabditis</taxon>
    </lineage>
</organism>
<dbReference type="GO" id="GO:0005254">
    <property type="term" value="F:chloride channel activity"/>
    <property type="evidence" value="ECO:0007669"/>
    <property type="project" value="UniProtKB-KW"/>
</dbReference>
<comment type="similarity">
    <text evidence="5 6">Belongs to the anion channel-forming bestrophin (TC 1.A.46) family. Calcium-sensitive chloride channel subfamily.</text>
</comment>
<protein>
    <recommendedName>
        <fullName evidence="6">Bestrophin homolog</fullName>
    </recommendedName>
</protein>
<accession>A0A9P1IK95</accession>
<evidence type="ECO:0000313" key="7">
    <source>
        <dbReference type="EMBL" id="CAI5445641.1"/>
    </source>
</evidence>
<evidence type="ECO:0000256" key="3">
    <source>
        <dbReference type="ARBA" id="ARBA00022989"/>
    </source>
</evidence>
<dbReference type="OrthoDB" id="201595at2759"/>
<keyword evidence="3 6" id="KW-1133">Transmembrane helix</keyword>
<feature type="transmembrane region" description="Helical" evidence="6">
    <location>
        <begin position="123"/>
        <end position="143"/>
    </location>
</feature>
<keyword evidence="2 6" id="KW-0812">Transmembrane</keyword>
<dbReference type="InterPro" id="IPR021134">
    <property type="entry name" value="Bestrophin-like"/>
</dbReference>
<keyword evidence="8" id="KW-1185">Reference proteome</keyword>
<keyword evidence="6" id="KW-0868">Chloride</keyword>
<name>A0A9P1IK95_9PELO</name>
<reference evidence="7" key="1">
    <citation type="submission" date="2022-11" db="EMBL/GenBank/DDBJ databases">
        <authorList>
            <person name="Kikuchi T."/>
        </authorList>
    </citation>
    <scope>NUCLEOTIDE SEQUENCE</scope>
    <source>
        <strain evidence="7">PS1010</strain>
    </source>
</reference>
<dbReference type="GO" id="GO:0005886">
    <property type="term" value="C:plasma membrane"/>
    <property type="evidence" value="ECO:0007669"/>
    <property type="project" value="UniProtKB-SubCell"/>
</dbReference>
<evidence type="ECO:0000256" key="5">
    <source>
        <dbReference type="ARBA" id="ARBA00034769"/>
    </source>
</evidence>
<gene>
    <name evidence="7" type="ORF">CAMP_LOCUS8278</name>
</gene>
<keyword evidence="4 6" id="KW-0472">Membrane</keyword>
<keyword evidence="6" id="KW-0407">Ion channel</keyword>
<comment type="function">
    <text evidence="6">Forms chloride channels.</text>
</comment>
<keyword evidence="6" id="KW-0406">Ion transport</keyword>